<feature type="transmembrane region" description="Helical" evidence="1">
    <location>
        <begin position="78"/>
        <end position="95"/>
    </location>
</feature>
<feature type="transmembrane region" description="Helical" evidence="1">
    <location>
        <begin position="45"/>
        <end position="66"/>
    </location>
</feature>
<dbReference type="HOGENOM" id="CLU_548515_0_0_10"/>
<dbReference type="SUPFAM" id="SSF53649">
    <property type="entry name" value="Alkaline phosphatase-like"/>
    <property type="match status" value="1"/>
</dbReference>
<dbReference type="RefSeq" id="WP_041495986.1">
    <property type="nucleotide sequence ID" value="NZ_AP014548.1"/>
</dbReference>
<reference evidence="2 3" key="1">
    <citation type="journal article" date="2014" name="Proc. Natl. Acad. Sci. U.S.A.">
        <title>Functional characterization of flavobacteria rhodopsins reveals a unique class of light-driven chloride pump in bacteria.</title>
        <authorList>
            <person name="Yoshizawa S."/>
            <person name="Kumagai Y."/>
            <person name="Kim H."/>
            <person name="Ogura Y."/>
            <person name="Hayashi T."/>
            <person name="Iwasaki W."/>
            <person name="DeLong E.F."/>
            <person name="Kogure K."/>
        </authorList>
    </citation>
    <scope>NUCLEOTIDE SEQUENCE [LARGE SCALE GENOMIC DNA]</scope>
    <source>
        <strain evidence="2 3">S1-08</strain>
    </source>
</reference>
<evidence type="ECO:0000256" key="1">
    <source>
        <dbReference type="SAM" id="Phobius"/>
    </source>
</evidence>
<dbReference type="InterPro" id="IPR017850">
    <property type="entry name" value="Alkaline_phosphatase_core_sf"/>
</dbReference>
<keyword evidence="1" id="KW-0812">Transmembrane</keyword>
<accession>W8VR05</accession>
<dbReference type="OrthoDB" id="1398489at2"/>
<dbReference type="Proteomes" id="UP000031760">
    <property type="component" value="Chromosome"/>
</dbReference>
<keyword evidence="3" id="KW-1185">Reference proteome</keyword>
<evidence type="ECO:0000313" key="2">
    <source>
        <dbReference type="EMBL" id="BAO55365.1"/>
    </source>
</evidence>
<protein>
    <recommendedName>
        <fullName evidence="4">Sulfatase N-terminal domain-containing protein</fullName>
    </recommendedName>
</protein>
<dbReference type="Gene3D" id="3.40.720.10">
    <property type="entry name" value="Alkaline Phosphatase, subunit A"/>
    <property type="match status" value="1"/>
</dbReference>
<keyword evidence="1" id="KW-1133">Transmembrane helix</keyword>
<feature type="transmembrane region" description="Helical" evidence="1">
    <location>
        <begin position="125"/>
        <end position="145"/>
    </location>
</feature>
<name>W8VR05_9FLAO</name>
<sequence length="489" mass="56812">MKDRLLNYFKSDRHLWWTVTVIPGVYSILYLYTNNYTLVNSWYQFVGFILLFIALPVIEILILDLVFKKWLPSHREKLYWSYFFINLSIILSWSIYLGWRWKGLILVAALSIISAFFLGKHYKKFVVLVGLMVILALYNFSYFYIERVAGWKEWTSTQEFESFVFNKKPNIYLIQPDGFIGKKTAQNSMYKWENISFYDQLESKGLKINYDYRSNYPTTLSANTALFTGQHHYYDNGNMEGELFHARNIIMGQNATLNTLKSNGYTLNAILEHSYLLLNHPKTAYDQLNVKEEDLHIMPDYELYKDIEKDLYDMIKLDKPEPQFYFVEILQPGHIPTSSSNTDALKEGRKNYLQSLNSATQILDNLILMIQQKDPQGIIIIAADHGGFVGFGSTAQAYEKPVQDLELKQSLFNPLLAIKAPDDFRPFQKNIKSSIGVFPNVFAYLAGKPVPQDTLDNSSYIFIKKGESRGIYKYFNTRGEPVTEKVPLK</sequence>
<feature type="transmembrane region" description="Helical" evidence="1">
    <location>
        <begin position="15"/>
        <end position="33"/>
    </location>
</feature>
<evidence type="ECO:0000313" key="3">
    <source>
        <dbReference type="Proteomes" id="UP000031760"/>
    </source>
</evidence>
<dbReference type="AlphaFoldDB" id="W8VR05"/>
<keyword evidence="1" id="KW-0472">Membrane</keyword>
<proteinExistence type="predicted"/>
<dbReference type="KEGG" id="nmf:NMS_1356"/>
<dbReference type="STRING" id="1454201.NMS_1356"/>
<organism evidence="2 3">
    <name type="scientific">Nonlabens marinus S1-08</name>
    <dbReference type="NCBI Taxonomy" id="1454201"/>
    <lineage>
        <taxon>Bacteria</taxon>
        <taxon>Pseudomonadati</taxon>
        <taxon>Bacteroidota</taxon>
        <taxon>Flavobacteriia</taxon>
        <taxon>Flavobacteriales</taxon>
        <taxon>Flavobacteriaceae</taxon>
        <taxon>Nonlabens</taxon>
    </lineage>
</organism>
<gene>
    <name evidence="2" type="ORF">NMS_1356</name>
</gene>
<feature type="transmembrane region" description="Helical" evidence="1">
    <location>
        <begin position="101"/>
        <end position="118"/>
    </location>
</feature>
<dbReference type="EMBL" id="AP014548">
    <property type="protein sequence ID" value="BAO55365.1"/>
    <property type="molecule type" value="Genomic_DNA"/>
</dbReference>
<evidence type="ECO:0008006" key="4">
    <source>
        <dbReference type="Google" id="ProtNLM"/>
    </source>
</evidence>